<proteinExistence type="predicted"/>
<name>A0A8J2JM29_9HEXA</name>
<gene>
    <name evidence="1" type="ORF">AFUS01_LOCUS1903</name>
</gene>
<dbReference type="AlphaFoldDB" id="A0A8J2JM29"/>
<comment type="caution">
    <text evidence="1">The sequence shown here is derived from an EMBL/GenBank/DDBJ whole genome shotgun (WGS) entry which is preliminary data.</text>
</comment>
<accession>A0A8J2JM29</accession>
<keyword evidence="2" id="KW-1185">Reference proteome</keyword>
<sequence length="39" mass="4437">MVDVVTTANFVFVQYYRESYRDLIDAADTIGVMKSSSML</sequence>
<dbReference type="Proteomes" id="UP000708208">
    <property type="component" value="Unassembled WGS sequence"/>
</dbReference>
<evidence type="ECO:0000313" key="1">
    <source>
        <dbReference type="EMBL" id="CAG7668240.1"/>
    </source>
</evidence>
<protein>
    <submittedName>
        <fullName evidence="1">Uncharacterized protein</fullName>
    </submittedName>
</protein>
<feature type="non-terminal residue" evidence="1">
    <location>
        <position position="39"/>
    </location>
</feature>
<reference evidence="1" key="1">
    <citation type="submission" date="2021-06" db="EMBL/GenBank/DDBJ databases">
        <authorList>
            <person name="Hodson N. C."/>
            <person name="Mongue J. A."/>
            <person name="Jaron S. K."/>
        </authorList>
    </citation>
    <scope>NUCLEOTIDE SEQUENCE</scope>
</reference>
<dbReference type="EMBL" id="CAJVCH010010824">
    <property type="protein sequence ID" value="CAG7668240.1"/>
    <property type="molecule type" value="Genomic_DNA"/>
</dbReference>
<evidence type="ECO:0000313" key="2">
    <source>
        <dbReference type="Proteomes" id="UP000708208"/>
    </source>
</evidence>
<organism evidence="1 2">
    <name type="scientific">Allacma fusca</name>
    <dbReference type="NCBI Taxonomy" id="39272"/>
    <lineage>
        <taxon>Eukaryota</taxon>
        <taxon>Metazoa</taxon>
        <taxon>Ecdysozoa</taxon>
        <taxon>Arthropoda</taxon>
        <taxon>Hexapoda</taxon>
        <taxon>Collembola</taxon>
        <taxon>Symphypleona</taxon>
        <taxon>Sminthuridae</taxon>
        <taxon>Allacma</taxon>
    </lineage>
</organism>